<evidence type="ECO:0000259" key="6">
    <source>
        <dbReference type="Pfam" id="PF04085"/>
    </source>
</evidence>
<feature type="domain" description="Rod shape-determining protein MreC beta-barrel core" evidence="6">
    <location>
        <begin position="123"/>
        <end position="270"/>
    </location>
</feature>
<dbReference type="AlphaFoldDB" id="A0A432W941"/>
<sequence length="293" mass="32338">MNPLFVQNISLKGRLTLALVLAFLLIFLDNRLGAMQEVRLVLNSLVSPVQYIARMPEQALQGLYGAMRTRSSLHEENRALRDEVLDLQGAMQRYDFLSSENRRLRNLLGSDAQAESLRMVAEVIAVDSDPFSQQVVINKGTLHGAFIGQPVIDDRGIIGQIASIGLTTARIILISDQGHGLPTRSDRSGIRVVAQGVGETERLELMHVPHSTELEVGDLLVTSGLGGLFPEGYPVARITEIIRDESLPFAQVSAEPASNLDRIRMVLLLWQPDSDRQPIFNPLSRGQNREGSE</sequence>
<dbReference type="Pfam" id="PF04085">
    <property type="entry name" value="MreC"/>
    <property type="match status" value="1"/>
</dbReference>
<keyword evidence="3 5" id="KW-0133">Cell shape</keyword>
<dbReference type="RefSeq" id="WP_126803480.1">
    <property type="nucleotide sequence ID" value="NZ_PIPL01000001.1"/>
</dbReference>
<proteinExistence type="inferred from homology"/>
<comment type="caution">
    <text evidence="7">The sequence shown here is derived from an EMBL/GenBank/DDBJ whole genome shotgun (WGS) entry which is preliminary data.</text>
</comment>
<keyword evidence="8" id="KW-1185">Reference proteome</keyword>
<dbReference type="Gene3D" id="2.40.10.350">
    <property type="entry name" value="Rod shape-determining protein MreC, domain 2"/>
    <property type="match status" value="1"/>
</dbReference>
<dbReference type="GO" id="GO:0008360">
    <property type="term" value="P:regulation of cell shape"/>
    <property type="evidence" value="ECO:0007669"/>
    <property type="project" value="UniProtKB-KW"/>
</dbReference>
<protein>
    <recommendedName>
        <fullName evidence="2 5">Cell shape-determining protein MreC</fullName>
    </recommendedName>
    <alternativeName>
        <fullName evidence="4 5">Cell shape protein MreC</fullName>
    </alternativeName>
</protein>
<dbReference type="InterPro" id="IPR007221">
    <property type="entry name" value="MreC"/>
</dbReference>
<accession>A0A432W941</accession>
<name>A0A432W941_9GAMM</name>
<evidence type="ECO:0000256" key="2">
    <source>
        <dbReference type="ARBA" id="ARBA00013855"/>
    </source>
</evidence>
<dbReference type="NCBIfam" id="TIGR00219">
    <property type="entry name" value="mreC"/>
    <property type="match status" value="1"/>
</dbReference>
<dbReference type="InterPro" id="IPR042175">
    <property type="entry name" value="Cell/Rod_MreC_2"/>
</dbReference>
<dbReference type="Proteomes" id="UP000288293">
    <property type="component" value="Unassembled WGS sequence"/>
</dbReference>
<dbReference type="GO" id="GO:0005886">
    <property type="term" value="C:plasma membrane"/>
    <property type="evidence" value="ECO:0007669"/>
    <property type="project" value="TreeGrafter"/>
</dbReference>
<dbReference type="InterPro" id="IPR055342">
    <property type="entry name" value="MreC_beta-barrel_core"/>
</dbReference>
<dbReference type="PANTHER" id="PTHR34138">
    <property type="entry name" value="CELL SHAPE-DETERMINING PROTEIN MREC"/>
    <property type="match status" value="1"/>
</dbReference>
<dbReference type="EMBL" id="PIPL01000001">
    <property type="protein sequence ID" value="RUO26670.1"/>
    <property type="molecule type" value="Genomic_DNA"/>
</dbReference>
<evidence type="ECO:0000256" key="3">
    <source>
        <dbReference type="ARBA" id="ARBA00022960"/>
    </source>
</evidence>
<evidence type="ECO:0000256" key="5">
    <source>
        <dbReference type="PIRNR" id="PIRNR038471"/>
    </source>
</evidence>
<dbReference type="PIRSF" id="PIRSF038471">
    <property type="entry name" value="MreC"/>
    <property type="match status" value="1"/>
</dbReference>
<organism evidence="7 8">
    <name type="scientific">Aliidiomarina minuta</name>
    <dbReference type="NCBI Taxonomy" id="880057"/>
    <lineage>
        <taxon>Bacteria</taxon>
        <taxon>Pseudomonadati</taxon>
        <taxon>Pseudomonadota</taxon>
        <taxon>Gammaproteobacteria</taxon>
        <taxon>Alteromonadales</taxon>
        <taxon>Idiomarinaceae</taxon>
        <taxon>Aliidiomarina</taxon>
    </lineage>
</organism>
<evidence type="ECO:0000256" key="4">
    <source>
        <dbReference type="ARBA" id="ARBA00032089"/>
    </source>
</evidence>
<comment type="similarity">
    <text evidence="1 5">Belongs to the MreC family.</text>
</comment>
<dbReference type="PANTHER" id="PTHR34138:SF1">
    <property type="entry name" value="CELL SHAPE-DETERMINING PROTEIN MREC"/>
    <property type="match status" value="1"/>
</dbReference>
<dbReference type="Gene3D" id="2.40.10.340">
    <property type="entry name" value="Rod shape-determining protein MreC, domain 1"/>
    <property type="match status" value="1"/>
</dbReference>
<evidence type="ECO:0000256" key="1">
    <source>
        <dbReference type="ARBA" id="ARBA00009369"/>
    </source>
</evidence>
<comment type="function">
    <text evidence="5">Involved in formation and maintenance of cell shape.</text>
</comment>
<dbReference type="OrthoDB" id="9808025at2"/>
<gene>
    <name evidence="7" type="ORF">CWE09_08210</name>
</gene>
<evidence type="ECO:0000313" key="7">
    <source>
        <dbReference type="EMBL" id="RUO26670.1"/>
    </source>
</evidence>
<evidence type="ECO:0000313" key="8">
    <source>
        <dbReference type="Proteomes" id="UP000288293"/>
    </source>
</evidence>
<dbReference type="InterPro" id="IPR042177">
    <property type="entry name" value="Cell/Rod_1"/>
</dbReference>
<reference evidence="7 8" key="1">
    <citation type="journal article" date="2011" name="Front. Microbiol.">
        <title>Genomic signatures of strain selection and enhancement in Bacillus atrophaeus var. globigii, a historical biowarfare simulant.</title>
        <authorList>
            <person name="Gibbons H.S."/>
            <person name="Broomall S.M."/>
            <person name="McNew L.A."/>
            <person name="Daligault H."/>
            <person name="Chapman C."/>
            <person name="Bruce D."/>
            <person name="Karavis M."/>
            <person name="Krepps M."/>
            <person name="McGregor P.A."/>
            <person name="Hong C."/>
            <person name="Park K.H."/>
            <person name="Akmal A."/>
            <person name="Feldman A."/>
            <person name="Lin J.S."/>
            <person name="Chang W.E."/>
            <person name="Higgs B.W."/>
            <person name="Demirev P."/>
            <person name="Lindquist J."/>
            <person name="Liem A."/>
            <person name="Fochler E."/>
            <person name="Read T.D."/>
            <person name="Tapia R."/>
            <person name="Johnson S."/>
            <person name="Bishop-Lilly K.A."/>
            <person name="Detter C."/>
            <person name="Han C."/>
            <person name="Sozhamannan S."/>
            <person name="Rosenzweig C.N."/>
            <person name="Skowronski E.W."/>
        </authorList>
    </citation>
    <scope>NUCLEOTIDE SEQUENCE [LARGE SCALE GENOMIC DNA]</scope>
    <source>
        <strain evidence="7 8">MLST1</strain>
    </source>
</reference>